<dbReference type="GO" id="GO:0015074">
    <property type="term" value="P:DNA integration"/>
    <property type="evidence" value="ECO:0007669"/>
    <property type="project" value="InterPro"/>
</dbReference>
<keyword evidence="2" id="KW-0812">Transmembrane</keyword>
<dbReference type="Gene3D" id="2.60.98.50">
    <property type="match status" value="1"/>
</dbReference>
<dbReference type="Gene3D" id="3.30.420.10">
    <property type="entry name" value="Ribonuclease H-like superfamily/Ribonuclease H"/>
    <property type="match status" value="1"/>
</dbReference>
<feature type="compositionally biased region" description="Basic and acidic residues" evidence="1">
    <location>
        <begin position="3047"/>
        <end position="3063"/>
    </location>
</feature>
<dbReference type="InterPro" id="IPR036397">
    <property type="entry name" value="RNaseH_sf"/>
</dbReference>
<feature type="compositionally biased region" description="Low complexity" evidence="1">
    <location>
        <begin position="2961"/>
        <end position="2973"/>
    </location>
</feature>
<feature type="region of interest" description="Disordered" evidence="1">
    <location>
        <begin position="2870"/>
        <end position="3016"/>
    </location>
</feature>
<feature type="region of interest" description="Disordered" evidence="1">
    <location>
        <begin position="3047"/>
        <end position="3094"/>
    </location>
</feature>
<dbReference type="Proteomes" id="UP001201812">
    <property type="component" value="Unassembled WGS sequence"/>
</dbReference>
<keyword evidence="2" id="KW-1133">Transmembrane helix</keyword>
<name>A0AAD4RB59_9BILA</name>
<protein>
    <submittedName>
        <fullName evidence="4">Phlebovirus glycoprotein g2 domain-containing protein</fullName>
    </submittedName>
</protein>
<reference evidence="4" key="1">
    <citation type="submission" date="2022-01" db="EMBL/GenBank/DDBJ databases">
        <title>Genome Sequence Resource for Two Populations of Ditylenchus destructor, the Migratory Endoparasitic Phytonematode.</title>
        <authorList>
            <person name="Zhang H."/>
            <person name="Lin R."/>
            <person name="Xie B."/>
        </authorList>
    </citation>
    <scope>NUCLEOTIDE SEQUENCE</scope>
    <source>
        <strain evidence="4">BazhouSP</strain>
    </source>
</reference>
<dbReference type="PANTHER" id="PTHR47331">
    <property type="entry name" value="PHD-TYPE DOMAIN-CONTAINING PROTEIN"/>
    <property type="match status" value="1"/>
</dbReference>
<dbReference type="InterPro" id="IPR005312">
    <property type="entry name" value="DUF1759"/>
</dbReference>
<dbReference type="Pfam" id="PF07245">
    <property type="entry name" value="Phlebovirus_G2"/>
    <property type="match status" value="1"/>
</dbReference>
<sequence length="3123" mass="354105">MSGPFKKEVEPLVAQLLKLNKHSVKLIASQPYGPEEVYPQQEDDQERLTPQEYQINAETFLKRMRGVITRMRKVNTEWKAYIQSRTPAEAQKTSEDYVTFLVQDGDENVHFTTLIEEGEYVVVSVEQSLTVLRINHAQIQQTQVQPAVQGVQHAAQQPQAQVQPAVVQNAEQPQAQVQPAVQEVQNEHQLPQAAIPVMQPGLQRQAARQQPDDEDFAVNLMSLKDTAEKAIRGYNITNDNYPIVVELLKRRFGNRQAIAEMLQTELLALPKATDAIQSLRSLSESIERICRQMTSMRLSDEQSIIVTAIKSKLPYSVMTKLVERERAEGGNWTTAKLRKEIQEIIAVREDVQRSTGMNSKPGFIVNTATEESNIEDSIVATSVSTQPSEVLLMAKETKISSTQDPRNASQGLIFFDTGSQTSFIRIEVAKQLRLKKLEESELEVHGFSQQPIRFQSPKYAVRIHLQNGRSIDLILNGTAKISSSFTTTTVSGVKNHPILGKVANILSKQRSEPDLLIGMGDFWQFLQRVEEITKDLYMVHTTIGPILCGRSHLPSGNRQRTISNMAIGSSNMEAMPERNEVQDFWSLEAIGVHDNPEDNDDQKAMELFQKSVHQVNGRYCVRWPWKDDSPDLPSNFEMCYSRLGAALHKLHSSPELLQEYDKLHLKGYQSPLAAEIARNTYVDNILMSADSVKEAKGKILESKRIFAKAKMNLREYISNSPEVNESVPVEDRLGKAHAKVLGIPWNPDSDELSISFIPKEVSTQRGYSKRTVLQDLASTFDPLEAQLHQSFSRQFLWSDSQCALRWIASTDDKTKFVANRLKEIRKYTNCTYRYVPTEQNPSDLSTRGCSPAELQANKQWWHGPPWLTRPEDEWPQILEVEPPAEPNDEVITSITNMVIVPITERLIDYERFSKWLKLVRTTAYALRFIRKSARKIALKMDMSLPSEGSLSPEELEAATYVLLLNHQKNVVIPLEKISNWQLIKGPDGLLRVNSRIGNADLPANTKKPIFLHPKEHFTRLVVLHLHSRSHHSGVDSTLAKLLANYWTLHARKQVRLALNSCFTCRKTRAKQFSLPQMPDLPVTRVSQSSVFQYSGLDYLGPTFIKEDGKLKKVWILLITCLATRAVYLDVVTDMGTTAFLNAFRRFVSRRNKPSEILSDNAAQFKTAQICLKENWEQLSKNEFADFFATQRIKWKFTPEFAPWHGSVYERLNALVKGAFKKTLGRKVLTLEEMQTFVTEVESTLNQRPLTYVSTDPDSPIPLRPIDFLVPKATIILQGPTPEDGEDWIPRLNTREKVLNVWERTTGYLQQFWDLWKESYLILLRERSQRDHKGPHLQNNRAPELNEIVLIEDDLQPRNIWRLGKIVELPTIGPIRTAKVLTANKHILTRPINRLYSLEIPLAEKSRDTQSDTDTPGNSPEQLVRQSKAVATEITSVDKSPSKAAIMPKHGFQLRDRAKLKPPARTLLATLALLCLTAISGQPFKKCPSCDFSCTPEGVRLQTPAFITKAEICCRNYDCKEVHRLNDFSLELPQSLRANTHSCRAQVWGRRKYHRIEIECPAIDSELTDCYLCVQRLLNPECRPNFSAIITGIGIVALLFVVCLILKIISIIAYFLVSCGKCTRYIGSIFCRCCRKSERKSRTRLSTSSDEEDELLSSRKKPKMGYKPFRMRPFSLPGGRVIRLITILTLVSISPPQTQQCAEVISFSAKEEKCEILKNETRCMISDASELTLLPAGQEVCLFLKDSKGNQMGTLKLKLDHISVHCIPRTETVTRSYAMKVAPRHHCPTVGSCSGDYCTRVNTETDIPELSEYHHYPGHSYCHDSCSMWDCTPACGLPTTSCLFYRTYAYPLTDIVYEVFTCPDWRYGIKVDLQLEVNQQVETTELTLMEGLVTHWKNISISPLIVAQPPAPVFGRHFITDGTSVAMITSFASDLHCANASAAKEFKCSIRQEACTDCTDVGQIIHCKCKDLPIEDMIENPEYRLPLMVGRYEVKNSAKDVFVESHHNPIRLFTKVESLRVVAATDGSTCTVIPVNLTGCYRCDTGGELTFECSTDFGSALATISCGENLIFTQACTTNLSQYTTVLHFETSDIDTNCTVECPGSQTEFGLKGKLRYIPISEQVGYEEISKEDTNQAKPTCILCDIEIPQLFEFVNTWSIIIIVAAFAISTMILFCIIRLNPAFRLWKLSYRLIASYAMIFILFRLDQSAANIRSFSQSAEGLASFGQSEKKPTSISQSAINWSLIRQNQSYISLGNKKKNHSCIFPHFEGNMDPSSLIQVLLKKTEMSEIAALSEHLRCLSTVDRSRLVCWLLDHHLLETTHLRVNRRVNACDITSVGALNLKPFGRPRYSVATYFSEKHQPLEHPSLQCVVENGGYRKNGIPHRTYFPLEVIKIVTTQINGLCKPPDIEFRMEWPIPPFLEHRSAFRPIVGNTSTNRQVMPNSEQAPTVPDSQAPTVPNIRPNQGYESESDYSISSVDTDTPLSKVPSPGMARNAIRFVHAQLDFKNNHPLSPNGSGFDVTVILTVGLNSIQNICDRRVILEEVRVQLETASLSIYTPLSQSTVKNETLRCYERAEKVRQHIRRSLYSMRFRLDFSYLCSCVPHNRSVAETLSLTDTRCTNTLCKTHEKPMLPASMSTTSTHRVPLPVVTRRNTGGRLRNLLSNVSILAMMLIMLPTVRAESHSNLGSRLGLPLITLSLGLIFTLGTDPATRLQNIYQAYSRPSLKCKICLEFGLVALDCEEERHRRLSGFDNDLWKQKTIACSKLDRLPKRNFLKFQKENQTTNQRSKKQQQMMSLHESRPQFHWLLESSSMTQRKNLKFKRHISKEFKQTLPLLSTPQAGTASSSPMSISGPEIMEQLNEMINDYHGTEQPVTENPQSESSGTQPRKLQQGSSGTQPSKAPLSSGQPAQKNTPGQVFRAIKPKIPGRTEQAQRPVGSPQKPSAPRSEQEAPTRKQLAPRRPQAPRRLAPAPEERPARPESRPPRPEKRRRDETPEEVILEAGESDEEEEFTPSPEWKEYARKLFFENKNNSKKLKSMVVKPHAYEEHQLPEKHPRADESYQQRLTRPYWDRDQPSTSTARPQCSEMPRIPKKKKGIWVREDECRTLARFARMTYDLFKDF</sequence>
<feature type="transmembrane region" description="Helical" evidence="2">
    <location>
        <begin position="2157"/>
        <end position="2176"/>
    </location>
</feature>
<organism evidence="4 5">
    <name type="scientific">Ditylenchus destructor</name>
    <dbReference type="NCBI Taxonomy" id="166010"/>
    <lineage>
        <taxon>Eukaryota</taxon>
        <taxon>Metazoa</taxon>
        <taxon>Ecdysozoa</taxon>
        <taxon>Nematoda</taxon>
        <taxon>Chromadorea</taxon>
        <taxon>Rhabditida</taxon>
        <taxon>Tylenchina</taxon>
        <taxon>Tylenchomorpha</taxon>
        <taxon>Sphaerularioidea</taxon>
        <taxon>Anguinidae</taxon>
        <taxon>Anguininae</taxon>
        <taxon>Ditylenchus</taxon>
    </lineage>
</organism>
<feature type="compositionally biased region" description="Polar residues" evidence="1">
    <location>
        <begin position="2434"/>
        <end position="2483"/>
    </location>
</feature>
<comment type="caution">
    <text evidence="4">The sequence shown here is derived from an EMBL/GenBank/DDBJ whole genome shotgun (WGS) entry which is preliminary data.</text>
</comment>
<proteinExistence type="predicted"/>
<dbReference type="InterPro" id="IPR008737">
    <property type="entry name" value="DUF1758"/>
</dbReference>
<dbReference type="InterPro" id="IPR009878">
    <property type="entry name" value="Phlebovirus_G2_fusion"/>
</dbReference>
<feature type="region of interest" description="Disordered" evidence="1">
    <location>
        <begin position="1404"/>
        <end position="1424"/>
    </location>
</feature>
<dbReference type="EMBL" id="JAKKPZ010000004">
    <property type="protein sequence ID" value="KAI1722271.1"/>
    <property type="molecule type" value="Genomic_DNA"/>
</dbReference>
<dbReference type="Pfam" id="PF03564">
    <property type="entry name" value="DUF1759"/>
    <property type="match status" value="1"/>
</dbReference>
<dbReference type="InterPro" id="IPR012337">
    <property type="entry name" value="RNaseH-like_sf"/>
</dbReference>
<feature type="transmembrane region" description="Helical" evidence="2">
    <location>
        <begin position="1673"/>
        <end position="1692"/>
    </location>
</feature>
<dbReference type="GO" id="GO:0003676">
    <property type="term" value="F:nucleic acid binding"/>
    <property type="evidence" value="ECO:0007669"/>
    <property type="project" value="InterPro"/>
</dbReference>
<dbReference type="PROSITE" id="PS50994">
    <property type="entry name" value="INTEGRASE"/>
    <property type="match status" value="1"/>
</dbReference>
<feature type="compositionally biased region" description="Acidic residues" evidence="1">
    <location>
        <begin position="2996"/>
        <end position="3013"/>
    </location>
</feature>
<dbReference type="Gene3D" id="2.170.260.10">
    <property type="entry name" value="paz domain"/>
    <property type="match status" value="1"/>
</dbReference>
<gene>
    <name evidence="4" type="ORF">DdX_04583</name>
</gene>
<dbReference type="InterPro" id="IPR036085">
    <property type="entry name" value="PAZ_dom_sf"/>
</dbReference>
<dbReference type="InterPro" id="IPR043603">
    <property type="entry name" value="Phlebo_G2_C"/>
</dbReference>
<feature type="region of interest" description="Disordered" evidence="1">
    <location>
        <begin position="2833"/>
        <end position="2853"/>
    </location>
</feature>
<evidence type="ECO:0000259" key="3">
    <source>
        <dbReference type="PROSITE" id="PS50994"/>
    </source>
</evidence>
<dbReference type="InterPro" id="IPR001584">
    <property type="entry name" value="Integrase_cat-core"/>
</dbReference>
<dbReference type="SUPFAM" id="SSF53098">
    <property type="entry name" value="Ribonuclease H-like"/>
    <property type="match status" value="1"/>
</dbReference>
<feature type="domain" description="Integrase catalytic" evidence="3">
    <location>
        <begin position="1077"/>
        <end position="1267"/>
    </location>
</feature>
<dbReference type="Pfam" id="PF17921">
    <property type="entry name" value="Integrase_H2C2"/>
    <property type="match status" value="1"/>
</dbReference>
<dbReference type="Gene3D" id="2.60.40.3770">
    <property type="match status" value="1"/>
</dbReference>
<dbReference type="Pfam" id="PF05585">
    <property type="entry name" value="DUF1758"/>
    <property type="match status" value="1"/>
</dbReference>
<evidence type="ECO:0000256" key="2">
    <source>
        <dbReference type="SAM" id="Phobius"/>
    </source>
</evidence>
<feature type="region of interest" description="Disordered" evidence="1">
    <location>
        <begin position="2780"/>
        <end position="2800"/>
    </location>
</feature>
<feature type="transmembrane region" description="Helical" evidence="2">
    <location>
        <begin position="2188"/>
        <end position="2205"/>
    </location>
</feature>
<keyword evidence="2" id="KW-0472">Membrane</keyword>
<dbReference type="Pfam" id="PF18701">
    <property type="entry name" value="DUF5641"/>
    <property type="match status" value="1"/>
</dbReference>
<feature type="compositionally biased region" description="Polar residues" evidence="1">
    <location>
        <begin position="2873"/>
        <end position="2917"/>
    </location>
</feature>
<feature type="compositionally biased region" description="Polar residues" evidence="1">
    <location>
        <begin position="2781"/>
        <end position="2796"/>
    </location>
</feature>
<dbReference type="SUPFAM" id="SSF101690">
    <property type="entry name" value="PAZ domain"/>
    <property type="match status" value="1"/>
</dbReference>
<feature type="transmembrane region" description="Helical" evidence="2">
    <location>
        <begin position="1585"/>
        <end position="1616"/>
    </location>
</feature>
<dbReference type="Pfam" id="PF19019">
    <property type="entry name" value="Phlebo_G2_C"/>
    <property type="match status" value="1"/>
</dbReference>
<dbReference type="InterPro" id="IPR041588">
    <property type="entry name" value="Integrase_H2C2"/>
</dbReference>
<evidence type="ECO:0000313" key="4">
    <source>
        <dbReference type="EMBL" id="KAI1722271.1"/>
    </source>
</evidence>
<keyword evidence="5" id="KW-1185">Reference proteome</keyword>
<feature type="region of interest" description="Disordered" evidence="1">
    <location>
        <begin position="2434"/>
        <end position="2485"/>
    </location>
</feature>
<feature type="compositionally biased region" description="Polar residues" evidence="1">
    <location>
        <begin position="2835"/>
        <end position="2851"/>
    </location>
</feature>
<feature type="compositionally biased region" description="Polar residues" evidence="1">
    <location>
        <begin position="1411"/>
        <end position="1424"/>
    </location>
</feature>
<evidence type="ECO:0000313" key="5">
    <source>
        <dbReference type="Proteomes" id="UP001201812"/>
    </source>
</evidence>
<evidence type="ECO:0000256" key="1">
    <source>
        <dbReference type="SAM" id="MobiDB-lite"/>
    </source>
</evidence>
<dbReference type="InterPro" id="IPR040676">
    <property type="entry name" value="DUF5641"/>
</dbReference>
<feature type="compositionally biased region" description="Basic and acidic residues" evidence="1">
    <location>
        <begin position="2974"/>
        <end position="2995"/>
    </location>
</feature>
<accession>A0AAD4RB59</accession>